<comment type="caution">
    <text evidence="4">The sequence shown here is derived from an EMBL/GenBank/DDBJ whole genome shotgun (WGS) entry which is preliminary data.</text>
</comment>
<dbReference type="Pfam" id="PF00188">
    <property type="entry name" value="CAP"/>
    <property type="match status" value="1"/>
</dbReference>
<evidence type="ECO:0000313" key="4">
    <source>
        <dbReference type="EMBL" id="KAL3788132.1"/>
    </source>
</evidence>
<dbReference type="SMART" id="SM00198">
    <property type="entry name" value="SCP"/>
    <property type="match status" value="1"/>
</dbReference>
<feature type="signal peptide" evidence="2">
    <location>
        <begin position="1"/>
        <end position="17"/>
    </location>
</feature>
<keyword evidence="5" id="KW-1185">Reference proteome</keyword>
<accession>A0ABD3PK61</accession>
<dbReference type="FunFam" id="3.40.33.10:FF:000040">
    <property type="entry name" value="Predicted protein"/>
    <property type="match status" value="1"/>
</dbReference>
<evidence type="ECO:0000256" key="2">
    <source>
        <dbReference type="SAM" id="SignalP"/>
    </source>
</evidence>
<evidence type="ECO:0000256" key="1">
    <source>
        <dbReference type="SAM" id="MobiDB-lite"/>
    </source>
</evidence>
<dbReference type="PANTHER" id="PTHR10334">
    <property type="entry name" value="CYSTEINE-RICH SECRETORY PROTEIN-RELATED"/>
    <property type="match status" value="1"/>
</dbReference>
<dbReference type="AlphaFoldDB" id="A0ABD3PK61"/>
<keyword evidence="2" id="KW-0732">Signal</keyword>
<proteinExistence type="predicted"/>
<dbReference type="SUPFAM" id="SSF55797">
    <property type="entry name" value="PR-1-like"/>
    <property type="match status" value="1"/>
</dbReference>
<feature type="chain" id="PRO_5044763848" description="SCP domain-containing protein" evidence="2">
    <location>
        <begin position="18"/>
        <end position="219"/>
    </location>
</feature>
<evidence type="ECO:0000313" key="5">
    <source>
        <dbReference type="Proteomes" id="UP001516023"/>
    </source>
</evidence>
<feature type="domain" description="SCP" evidence="3">
    <location>
        <begin position="51"/>
        <end position="191"/>
    </location>
</feature>
<evidence type="ECO:0000259" key="3">
    <source>
        <dbReference type="SMART" id="SM00198"/>
    </source>
</evidence>
<dbReference type="InterPro" id="IPR035940">
    <property type="entry name" value="CAP_sf"/>
</dbReference>
<dbReference type="InterPro" id="IPR014044">
    <property type="entry name" value="CAP_dom"/>
</dbReference>
<dbReference type="EMBL" id="JABMIG020000161">
    <property type="protein sequence ID" value="KAL3788132.1"/>
    <property type="molecule type" value="Genomic_DNA"/>
</dbReference>
<gene>
    <name evidence="4" type="ORF">HJC23_005470</name>
</gene>
<dbReference type="Proteomes" id="UP001516023">
    <property type="component" value="Unassembled WGS sequence"/>
</dbReference>
<organism evidence="4 5">
    <name type="scientific">Cyclotella cryptica</name>
    <dbReference type="NCBI Taxonomy" id="29204"/>
    <lineage>
        <taxon>Eukaryota</taxon>
        <taxon>Sar</taxon>
        <taxon>Stramenopiles</taxon>
        <taxon>Ochrophyta</taxon>
        <taxon>Bacillariophyta</taxon>
        <taxon>Coscinodiscophyceae</taxon>
        <taxon>Thalassiosirophycidae</taxon>
        <taxon>Stephanodiscales</taxon>
        <taxon>Stephanodiscaceae</taxon>
        <taxon>Cyclotella</taxon>
    </lineage>
</organism>
<dbReference type="InterPro" id="IPR001283">
    <property type="entry name" value="CRISP-related"/>
</dbReference>
<protein>
    <recommendedName>
        <fullName evidence="3">SCP domain-containing protein</fullName>
    </recommendedName>
</protein>
<name>A0ABD3PK61_9STRA</name>
<sequence length="219" mass="24096">MKTITFAISLLLVSVVAVSEKQDHATVKASNTINHHEQSGRRAQNGPNAGKRMATWRKAHNDMRRKYHVEFGGTFKSVKWNMELKNHAEKWAKEIVKTCVNRTPKSGQNPNDYGVNSAVKTGTRGFQNPITVMKTWEKKLPLGYPKNSVMTQVLWRNTGYVGCADASSAVGAEKTCTAAVCVYAKAGNCAMKRFGFNWTQAVIEGPACSATCPPNLEVC</sequence>
<dbReference type="Gene3D" id="3.40.33.10">
    <property type="entry name" value="CAP"/>
    <property type="match status" value="1"/>
</dbReference>
<feature type="region of interest" description="Disordered" evidence="1">
    <location>
        <begin position="27"/>
        <end position="52"/>
    </location>
</feature>
<reference evidence="4 5" key="1">
    <citation type="journal article" date="2020" name="G3 (Bethesda)">
        <title>Improved Reference Genome for Cyclotella cryptica CCMP332, a Model for Cell Wall Morphogenesis, Salinity Adaptation, and Lipid Production in Diatoms (Bacillariophyta).</title>
        <authorList>
            <person name="Roberts W.R."/>
            <person name="Downey K.M."/>
            <person name="Ruck E.C."/>
            <person name="Traller J.C."/>
            <person name="Alverson A.J."/>
        </authorList>
    </citation>
    <scope>NUCLEOTIDE SEQUENCE [LARGE SCALE GENOMIC DNA]</scope>
    <source>
        <strain evidence="4 5">CCMP332</strain>
    </source>
</reference>